<evidence type="ECO:0000313" key="4">
    <source>
        <dbReference type="Proteomes" id="UP000663828"/>
    </source>
</evidence>
<keyword evidence="2" id="KW-1133">Transmembrane helix</keyword>
<sequence length="236" mass="27319">MEISNRFALFASPSVNETSEELVFNISNSSNKNVQQVHHKPQKLQNGQPEQQPKSQWDIPEYVEKPIPCVPIVTESVQVRTFVPHKKKTSSKNAIQREEEEDRTTDEISTKDEPIQWTYHPPQPHKFKQTPSKHSNQTASKFPRKTNNPPKQTPSRAFPMMMLLDLQVTQLVFFNLIINVTIYVLIMPLLMISVGFLTIYNIQQRIRHHAVVMHRQTNDKQLARLLLAQVSTHLIV</sequence>
<keyword evidence="4" id="KW-1185">Reference proteome</keyword>
<feature type="region of interest" description="Disordered" evidence="1">
    <location>
        <begin position="84"/>
        <end position="153"/>
    </location>
</feature>
<feature type="compositionally biased region" description="Basic and acidic residues" evidence="1">
    <location>
        <begin position="105"/>
        <end position="114"/>
    </location>
</feature>
<dbReference type="EMBL" id="CAJNOR010000050">
    <property type="protein sequence ID" value="CAF0773830.1"/>
    <property type="molecule type" value="Genomic_DNA"/>
</dbReference>
<evidence type="ECO:0000256" key="2">
    <source>
        <dbReference type="SAM" id="Phobius"/>
    </source>
</evidence>
<comment type="caution">
    <text evidence="3">The sequence shown here is derived from an EMBL/GenBank/DDBJ whole genome shotgun (WGS) entry which is preliminary data.</text>
</comment>
<feature type="compositionally biased region" description="Polar residues" evidence="1">
    <location>
        <begin position="129"/>
        <end position="153"/>
    </location>
</feature>
<feature type="region of interest" description="Disordered" evidence="1">
    <location>
        <begin position="32"/>
        <end position="55"/>
    </location>
</feature>
<accession>A0A813QXD1</accession>
<proteinExistence type="predicted"/>
<organism evidence="3 4">
    <name type="scientific">Adineta ricciae</name>
    <name type="common">Rotifer</name>
    <dbReference type="NCBI Taxonomy" id="249248"/>
    <lineage>
        <taxon>Eukaryota</taxon>
        <taxon>Metazoa</taxon>
        <taxon>Spiralia</taxon>
        <taxon>Gnathifera</taxon>
        <taxon>Rotifera</taxon>
        <taxon>Eurotatoria</taxon>
        <taxon>Bdelloidea</taxon>
        <taxon>Adinetida</taxon>
        <taxon>Adinetidae</taxon>
        <taxon>Adineta</taxon>
    </lineage>
</organism>
<reference evidence="3" key="1">
    <citation type="submission" date="2021-02" db="EMBL/GenBank/DDBJ databases">
        <authorList>
            <person name="Nowell W R."/>
        </authorList>
    </citation>
    <scope>NUCLEOTIDE SEQUENCE</scope>
</reference>
<evidence type="ECO:0000256" key="1">
    <source>
        <dbReference type="SAM" id="MobiDB-lite"/>
    </source>
</evidence>
<keyword evidence="2" id="KW-0472">Membrane</keyword>
<keyword evidence="2" id="KW-0812">Transmembrane</keyword>
<protein>
    <submittedName>
        <fullName evidence="3">Uncharacterized protein</fullName>
    </submittedName>
</protein>
<gene>
    <name evidence="3" type="ORF">XAT740_LOCUS1597</name>
</gene>
<feature type="transmembrane region" description="Helical" evidence="2">
    <location>
        <begin position="180"/>
        <end position="200"/>
    </location>
</feature>
<evidence type="ECO:0000313" key="3">
    <source>
        <dbReference type="EMBL" id="CAF0773830.1"/>
    </source>
</evidence>
<name>A0A813QXD1_ADIRI</name>
<dbReference type="Proteomes" id="UP000663828">
    <property type="component" value="Unassembled WGS sequence"/>
</dbReference>
<feature type="compositionally biased region" description="Polar residues" evidence="1">
    <location>
        <begin position="43"/>
        <end position="55"/>
    </location>
</feature>
<dbReference type="AlphaFoldDB" id="A0A813QXD1"/>